<dbReference type="PANTHER" id="PTHR47199">
    <property type="entry name" value="PHOTOSYSTEM II STABILITY/ASSEMBLY FACTOR HCF136, CHLOROPLASTIC"/>
    <property type="match status" value="1"/>
</dbReference>
<proteinExistence type="predicted"/>
<evidence type="ECO:0000313" key="5">
    <source>
        <dbReference type="EMBL" id="CAD9229459.1"/>
    </source>
</evidence>
<name>A0A6T6B065_9RHOD</name>
<dbReference type="InterPro" id="IPR028203">
    <property type="entry name" value="PSII_CF48-like_dom"/>
</dbReference>
<organism evidence="4">
    <name type="scientific">Compsopogon caeruleus</name>
    <dbReference type="NCBI Taxonomy" id="31354"/>
    <lineage>
        <taxon>Eukaryota</taxon>
        <taxon>Rhodophyta</taxon>
        <taxon>Compsopogonophyceae</taxon>
        <taxon>Compsopogonales</taxon>
        <taxon>Compsopogonaceae</taxon>
        <taxon>Compsopogon</taxon>
    </lineage>
</organism>
<dbReference type="GO" id="GO:0009523">
    <property type="term" value="C:photosystem II"/>
    <property type="evidence" value="ECO:0007669"/>
    <property type="project" value="UniProtKB-KW"/>
</dbReference>
<gene>
    <name evidence="4" type="ORF">CCAE0312_LOCUS2042</name>
    <name evidence="5" type="ORF">CCAE0312_LOCUS2043</name>
</gene>
<dbReference type="GO" id="GO:0015979">
    <property type="term" value="P:photosynthesis"/>
    <property type="evidence" value="ECO:0007669"/>
    <property type="project" value="UniProtKB-KW"/>
</dbReference>
<dbReference type="SUPFAM" id="SSF110296">
    <property type="entry name" value="Oligoxyloglucan reducing end-specific cellobiohydrolase"/>
    <property type="match status" value="1"/>
</dbReference>
<dbReference type="PIRSF" id="PIRSF017875">
    <property type="entry name" value="PSII_HCF136"/>
    <property type="match status" value="1"/>
</dbReference>
<dbReference type="AlphaFoldDB" id="A0A6T6B065"/>
<accession>A0A6T6B065</accession>
<dbReference type="EMBL" id="HBGH01003746">
    <property type="protein sequence ID" value="CAD9229457.1"/>
    <property type="molecule type" value="Transcribed_RNA"/>
</dbReference>
<keyword evidence="2" id="KW-0604">Photosystem II</keyword>
<evidence type="ECO:0000256" key="2">
    <source>
        <dbReference type="ARBA" id="ARBA00023276"/>
    </source>
</evidence>
<dbReference type="InterPro" id="IPR016705">
    <property type="entry name" value="Ycf48/Hcf136"/>
</dbReference>
<dbReference type="PANTHER" id="PTHR47199:SF2">
    <property type="entry name" value="PHOTOSYSTEM II STABILITY_ASSEMBLY FACTOR HCF136, CHLOROPLASTIC"/>
    <property type="match status" value="1"/>
</dbReference>
<keyword evidence="1" id="KW-0602">Photosynthesis</keyword>
<dbReference type="Pfam" id="PF14870">
    <property type="entry name" value="PSII_BNR"/>
    <property type="match status" value="1"/>
</dbReference>
<dbReference type="InterPro" id="IPR015943">
    <property type="entry name" value="WD40/YVTN_repeat-like_dom_sf"/>
</dbReference>
<dbReference type="Gene3D" id="2.130.10.10">
    <property type="entry name" value="YVTN repeat-like/Quinoprotein amine dehydrogenase"/>
    <property type="match status" value="1"/>
</dbReference>
<protein>
    <recommendedName>
        <fullName evidence="3">Photosynthesis system II assembly factor Ycf48/Hcf136-like domain-containing protein</fullName>
    </recommendedName>
</protein>
<evidence type="ECO:0000313" key="4">
    <source>
        <dbReference type="EMBL" id="CAD9229457.1"/>
    </source>
</evidence>
<feature type="domain" description="Photosynthesis system II assembly factor Ycf48/Hcf136-like" evidence="3">
    <location>
        <begin position="73"/>
        <end position="399"/>
    </location>
</feature>
<evidence type="ECO:0000256" key="1">
    <source>
        <dbReference type="ARBA" id="ARBA00022531"/>
    </source>
</evidence>
<reference evidence="4" key="1">
    <citation type="submission" date="2021-01" db="EMBL/GenBank/DDBJ databases">
        <authorList>
            <person name="Corre E."/>
            <person name="Pelletier E."/>
            <person name="Niang G."/>
            <person name="Scheremetjew M."/>
            <person name="Finn R."/>
            <person name="Kale V."/>
            <person name="Holt S."/>
            <person name="Cochrane G."/>
            <person name="Meng A."/>
            <person name="Brown T."/>
            <person name="Cohen L."/>
        </authorList>
    </citation>
    <scope>NUCLEOTIDE SEQUENCE</scope>
    <source>
        <strain evidence="4">SAG 36.94</strain>
    </source>
</reference>
<evidence type="ECO:0000259" key="3">
    <source>
        <dbReference type="Pfam" id="PF14870"/>
    </source>
</evidence>
<dbReference type="EMBL" id="HBGH01003747">
    <property type="protein sequence ID" value="CAD9229459.1"/>
    <property type="molecule type" value="Transcribed_RNA"/>
</dbReference>
<sequence>MAFVFTGGLSGEVRRCGLNGRVCGVGRRGWMAMSKEGDMGFSRREFLDGVTAMGLATVPAGAANAAPQILERPNWVQVPLDTDSTVFDLSFSEKDPKHGWLVGTKGLVMETTDGGVTWEPRAFQNLDAEEEFNYRFETISFFGEEGWVIGKPPILLRTKDGGKSWTRVSLSPKLPGEPVLVTALGPDEAEMTTTAGAVYRTTNGGLNWKALVKETIDATLNRTVSSGVSGASYFTGSIISVIRDSIGVYIAVSSRGNFFLTWAPGQDFWIPHGRDSSRRIQAMGFVANDVKNGIWMSTRGGGLQLTRPDPDLQSTESFEFGKVDIKSAGYGILDVGFRPGTPDAWATLGGGNLFYSPDGGKSWARDKTVGKPGANLYKIKFFSSDIGFILGAGGVLLRYTGSS</sequence>
<dbReference type="NCBIfam" id="NF010237">
    <property type="entry name" value="PRK13684.1"/>
    <property type="match status" value="1"/>
</dbReference>